<dbReference type="OrthoDB" id="1911848at2759"/>
<dbReference type="AlphaFoldDB" id="A0A9P9IN10"/>
<dbReference type="SUPFAM" id="SSF56112">
    <property type="entry name" value="Protein kinase-like (PK-like)"/>
    <property type="match status" value="1"/>
</dbReference>
<dbReference type="PANTHER" id="PTHR37542">
    <property type="entry name" value="HELO DOMAIN-CONTAINING PROTEIN-RELATED"/>
    <property type="match status" value="1"/>
</dbReference>
<organism evidence="2 3">
    <name type="scientific">Dactylonectria estremocensis</name>
    <dbReference type="NCBI Taxonomy" id="1079267"/>
    <lineage>
        <taxon>Eukaryota</taxon>
        <taxon>Fungi</taxon>
        <taxon>Dikarya</taxon>
        <taxon>Ascomycota</taxon>
        <taxon>Pezizomycotina</taxon>
        <taxon>Sordariomycetes</taxon>
        <taxon>Hypocreomycetidae</taxon>
        <taxon>Hypocreales</taxon>
        <taxon>Nectriaceae</taxon>
        <taxon>Dactylonectria</taxon>
    </lineage>
</organism>
<proteinExistence type="predicted"/>
<evidence type="ECO:0000313" key="2">
    <source>
        <dbReference type="EMBL" id="KAH7126557.1"/>
    </source>
</evidence>
<name>A0A9P9IN10_9HYPO</name>
<dbReference type="Gene3D" id="1.10.510.10">
    <property type="entry name" value="Transferase(Phosphotransferase) domain 1"/>
    <property type="match status" value="1"/>
</dbReference>
<keyword evidence="3" id="KW-1185">Reference proteome</keyword>
<dbReference type="GO" id="GO:0004672">
    <property type="term" value="F:protein kinase activity"/>
    <property type="evidence" value="ECO:0007669"/>
    <property type="project" value="InterPro"/>
</dbReference>
<gene>
    <name evidence="2" type="ORF">B0J13DRAFT_454378</name>
</gene>
<feature type="domain" description="Protein kinase" evidence="1">
    <location>
        <begin position="29"/>
        <end position="351"/>
    </location>
</feature>
<dbReference type="Proteomes" id="UP000717696">
    <property type="component" value="Unassembled WGS sequence"/>
</dbReference>
<evidence type="ECO:0000259" key="1">
    <source>
        <dbReference type="PROSITE" id="PS50011"/>
    </source>
</evidence>
<dbReference type="GO" id="GO:0005524">
    <property type="term" value="F:ATP binding"/>
    <property type="evidence" value="ECO:0007669"/>
    <property type="project" value="InterPro"/>
</dbReference>
<sequence>MGIQQQRSQILGLADAFRVRLTNLLPDDKFTLLTIGKGLNPSVLLAPTPPESLSVEKHPQWPTPILVEWKVFEDPVFKDEDIKRISRLVKALQAASTGHFRTPKCLGYLLPSTESHAKCGLVFQAPSEESMPVTLYTLLREQQAQAGRKVNIPTLGERFRLAFEIAQALMRWHLAGWVHQGIASFNVVFFKTSPNTVDYSRPYLVGFDYSRENDASSTRRRCDQAESEAIRDLYQHPERQGAAPPKKHQRKHDLYALGLVLIEIGRWTQLGDIFRNIISKKGGPSLVPDAARKLTERVLSHNMGTAYRDATAASLLGDLGVKEDDEYGTRFIANFESQVVHRLEVGLKLDE</sequence>
<accession>A0A9P9IN10</accession>
<dbReference type="InterPro" id="IPR011009">
    <property type="entry name" value="Kinase-like_dom_sf"/>
</dbReference>
<reference evidence="2" key="1">
    <citation type="journal article" date="2021" name="Nat. Commun.">
        <title>Genetic determinants of endophytism in the Arabidopsis root mycobiome.</title>
        <authorList>
            <person name="Mesny F."/>
            <person name="Miyauchi S."/>
            <person name="Thiergart T."/>
            <person name="Pickel B."/>
            <person name="Atanasova L."/>
            <person name="Karlsson M."/>
            <person name="Huettel B."/>
            <person name="Barry K.W."/>
            <person name="Haridas S."/>
            <person name="Chen C."/>
            <person name="Bauer D."/>
            <person name="Andreopoulos W."/>
            <person name="Pangilinan J."/>
            <person name="LaButti K."/>
            <person name="Riley R."/>
            <person name="Lipzen A."/>
            <person name="Clum A."/>
            <person name="Drula E."/>
            <person name="Henrissat B."/>
            <person name="Kohler A."/>
            <person name="Grigoriev I.V."/>
            <person name="Martin F.M."/>
            <person name="Hacquard S."/>
        </authorList>
    </citation>
    <scope>NUCLEOTIDE SEQUENCE</scope>
    <source>
        <strain evidence="2">MPI-CAGE-AT-0021</strain>
    </source>
</reference>
<protein>
    <recommendedName>
        <fullName evidence="1">Protein kinase domain-containing protein</fullName>
    </recommendedName>
</protein>
<comment type="caution">
    <text evidence="2">The sequence shown here is derived from an EMBL/GenBank/DDBJ whole genome shotgun (WGS) entry which is preliminary data.</text>
</comment>
<dbReference type="PROSITE" id="PS50011">
    <property type="entry name" value="PROTEIN_KINASE_DOM"/>
    <property type="match status" value="1"/>
</dbReference>
<dbReference type="InterPro" id="IPR000719">
    <property type="entry name" value="Prot_kinase_dom"/>
</dbReference>
<dbReference type="EMBL" id="JAGMUU010000023">
    <property type="protein sequence ID" value="KAH7126557.1"/>
    <property type="molecule type" value="Genomic_DNA"/>
</dbReference>
<evidence type="ECO:0000313" key="3">
    <source>
        <dbReference type="Proteomes" id="UP000717696"/>
    </source>
</evidence>